<dbReference type="RefSeq" id="WP_192818938.1">
    <property type="nucleotide sequence ID" value="NZ_CP062310.1"/>
</dbReference>
<keyword evidence="1" id="KW-0472">Membrane</keyword>
<dbReference type="EMBL" id="CP062310">
    <property type="protein sequence ID" value="QOJ78966.1"/>
    <property type="molecule type" value="Genomic_DNA"/>
</dbReference>
<keyword evidence="1" id="KW-1133">Transmembrane helix</keyword>
<feature type="transmembrane region" description="Helical" evidence="1">
    <location>
        <begin position="12"/>
        <end position="28"/>
    </location>
</feature>
<gene>
    <name evidence="2" type="ORF">IG193_00420</name>
</gene>
<evidence type="ECO:0000313" key="3">
    <source>
        <dbReference type="Proteomes" id="UP000594121"/>
    </source>
</evidence>
<accession>A0A7L9FJ94</accession>
<feature type="transmembrane region" description="Helical" evidence="1">
    <location>
        <begin position="105"/>
        <end position="127"/>
    </location>
</feature>
<reference evidence="2 3" key="1">
    <citation type="submission" date="2020-10" db="EMBL/GenBank/DDBJ databases">
        <title>Thermofilum lucidum 3507LT sp. nov. a novel member of Thermofilaceae family isolated from Chile hot spring, and proposal of description order Thermofilales.</title>
        <authorList>
            <person name="Zayulina K.S."/>
            <person name="Elcheninov A.G."/>
            <person name="Toshchakov S.V."/>
            <person name="Kublanov I.V."/>
        </authorList>
    </citation>
    <scope>NUCLEOTIDE SEQUENCE [LARGE SCALE GENOMIC DNA]</scope>
    <source>
        <strain evidence="2 3">3507LT</strain>
    </source>
</reference>
<feature type="transmembrane region" description="Helical" evidence="1">
    <location>
        <begin position="40"/>
        <end position="63"/>
    </location>
</feature>
<dbReference type="InParanoid" id="A0A7L9FJ94"/>
<feature type="transmembrane region" description="Helical" evidence="1">
    <location>
        <begin position="75"/>
        <end position="93"/>
    </location>
</feature>
<name>A0A7L9FJ94_9CREN</name>
<organism evidence="2 3">
    <name type="scientific">Infirmifilum lucidum</name>
    <dbReference type="NCBI Taxonomy" id="2776706"/>
    <lineage>
        <taxon>Archaea</taxon>
        <taxon>Thermoproteota</taxon>
        <taxon>Thermoprotei</taxon>
        <taxon>Thermofilales</taxon>
        <taxon>Thermofilaceae</taxon>
        <taxon>Infirmifilum</taxon>
    </lineage>
</organism>
<evidence type="ECO:0000313" key="2">
    <source>
        <dbReference type="EMBL" id="QOJ78966.1"/>
    </source>
</evidence>
<dbReference type="Proteomes" id="UP000594121">
    <property type="component" value="Chromosome"/>
</dbReference>
<evidence type="ECO:0000256" key="1">
    <source>
        <dbReference type="SAM" id="Phobius"/>
    </source>
</evidence>
<dbReference type="AlphaFoldDB" id="A0A7L9FJ94"/>
<sequence>MSSIDPYELLGAVGYFLTLSLGGALLYIGRMSGNARIASLGASLVFASVPVALLACASPYYSALLAILRFLESSLEARAAFCILAVVFLLPTVGKVTYEVSYEMLGNSFSAAVMTGVVIAYAGVAAWELVPALVAMFTALSVFQVVFVTAAVIATAVAATAIHVSQRTRI</sequence>
<dbReference type="KEGG" id="thel:IG193_00420"/>
<proteinExistence type="predicted"/>
<dbReference type="GeneID" id="59148314"/>
<keyword evidence="1" id="KW-0812">Transmembrane</keyword>
<feature type="transmembrane region" description="Helical" evidence="1">
    <location>
        <begin position="133"/>
        <end position="162"/>
    </location>
</feature>
<keyword evidence="3" id="KW-1185">Reference proteome</keyword>
<protein>
    <submittedName>
        <fullName evidence="2">Uncharacterized protein</fullName>
    </submittedName>
</protein>